<dbReference type="Proteomes" id="UP000004431">
    <property type="component" value="Unassembled WGS sequence"/>
</dbReference>
<dbReference type="PROSITE" id="PS51257">
    <property type="entry name" value="PROKAR_LIPOPROTEIN"/>
    <property type="match status" value="1"/>
</dbReference>
<sequence>MSRVRVCALPYGLLGIAAVCACICARTHGVFSAIIACICASIHLRFCSFFAALCSNFEQIICILRKSINSE</sequence>
<evidence type="ECO:0000313" key="2">
    <source>
        <dbReference type="EMBL" id="EFL44151.1"/>
    </source>
</evidence>
<feature type="transmembrane region" description="Helical" evidence="1">
    <location>
        <begin position="31"/>
        <end position="57"/>
    </location>
</feature>
<gene>
    <name evidence="2" type="ORF">HMPREF9248_0291</name>
</gene>
<dbReference type="EMBL" id="AEDQ01000018">
    <property type="protein sequence ID" value="EFL44151.1"/>
    <property type="molecule type" value="Genomic_DNA"/>
</dbReference>
<keyword evidence="1" id="KW-0812">Transmembrane</keyword>
<comment type="caution">
    <text evidence="2">The sequence shown here is derived from an EMBL/GenBank/DDBJ whole genome shotgun (WGS) entry which is preliminary data.</text>
</comment>
<evidence type="ECO:0008006" key="4">
    <source>
        <dbReference type="Google" id="ProtNLM"/>
    </source>
</evidence>
<keyword evidence="3" id="KW-1185">Reference proteome</keyword>
<keyword evidence="1" id="KW-1133">Transmembrane helix</keyword>
<accession>A0ABN0B015</accession>
<organism evidence="2 3">
    <name type="scientific">Fannyhessea vaginae PB189-T1-4</name>
    <dbReference type="NCBI Taxonomy" id="866774"/>
    <lineage>
        <taxon>Bacteria</taxon>
        <taxon>Bacillati</taxon>
        <taxon>Actinomycetota</taxon>
        <taxon>Coriobacteriia</taxon>
        <taxon>Coriobacteriales</taxon>
        <taxon>Atopobiaceae</taxon>
        <taxon>Fannyhessea</taxon>
    </lineage>
</organism>
<name>A0ABN0B015_9ACTN</name>
<reference evidence="2 3" key="1">
    <citation type="submission" date="2010-08" db="EMBL/GenBank/DDBJ databases">
        <authorList>
            <person name="Durkin A.S."/>
            <person name="Madupu R."/>
            <person name="Torralba M."/>
            <person name="Gillis M."/>
            <person name="Methe B."/>
            <person name="Sutton G."/>
            <person name="Nelson K.E."/>
        </authorList>
    </citation>
    <scope>NUCLEOTIDE SEQUENCE [LARGE SCALE GENOMIC DNA]</scope>
    <source>
        <strain evidence="2 3">PB189-T1-4</strain>
    </source>
</reference>
<evidence type="ECO:0000256" key="1">
    <source>
        <dbReference type="SAM" id="Phobius"/>
    </source>
</evidence>
<proteinExistence type="predicted"/>
<keyword evidence="1" id="KW-0472">Membrane</keyword>
<evidence type="ECO:0000313" key="3">
    <source>
        <dbReference type="Proteomes" id="UP000004431"/>
    </source>
</evidence>
<protein>
    <recommendedName>
        <fullName evidence="4">Lipoprotein</fullName>
    </recommendedName>
</protein>